<name>A0A4Z0P3J2_9BACT</name>
<dbReference type="Proteomes" id="UP000298337">
    <property type="component" value="Unassembled WGS sequence"/>
</dbReference>
<feature type="region of interest" description="Disordered" evidence="1">
    <location>
        <begin position="1"/>
        <end position="23"/>
    </location>
</feature>
<reference evidence="2 3" key="1">
    <citation type="submission" date="2019-04" db="EMBL/GenBank/DDBJ databases">
        <authorList>
            <person name="Feng G."/>
            <person name="Zhang J."/>
            <person name="Zhu H."/>
        </authorList>
    </citation>
    <scope>NUCLEOTIDE SEQUENCE [LARGE SCALE GENOMIC DNA]</scope>
    <source>
        <strain evidence="2 3">92R-1</strain>
    </source>
</reference>
<dbReference type="AlphaFoldDB" id="A0A4Z0P3J2"/>
<evidence type="ECO:0000313" key="2">
    <source>
        <dbReference type="EMBL" id="TGE05580.1"/>
    </source>
</evidence>
<dbReference type="RefSeq" id="WP_135435893.1">
    <property type="nucleotide sequence ID" value="NZ_SRLA01000004.1"/>
</dbReference>
<keyword evidence="3" id="KW-1185">Reference proteome</keyword>
<gene>
    <name evidence="2" type="ORF">EU556_19970</name>
</gene>
<evidence type="ECO:0000313" key="3">
    <source>
        <dbReference type="Proteomes" id="UP000298337"/>
    </source>
</evidence>
<proteinExistence type="predicted"/>
<evidence type="ECO:0000256" key="1">
    <source>
        <dbReference type="SAM" id="MobiDB-lite"/>
    </source>
</evidence>
<sequence length="86" mass="9719">MPGFQPSEEELTRLGFKTNSPAQPYPTRSYFRAMTSGNFLTLTPRPGVAIACEFNERGHLIAKHRIDSIWDIQESLVGNGRRQVVK</sequence>
<organism evidence="2 3">
    <name type="scientific">Hymenobacter fodinae</name>
    <dbReference type="NCBI Taxonomy" id="2510796"/>
    <lineage>
        <taxon>Bacteria</taxon>
        <taxon>Pseudomonadati</taxon>
        <taxon>Bacteroidota</taxon>
        <taxon>Cytophagia</taxon>
        <taxon>Cytophagales</taxon>
        <taxon>Hymenobacteraceae</taxon>
        <taxon>Hymenobacter</taxon>
    </lineage>
</organism>
<comment type="caution">
    <text evidence="2">The sequence shown here is derived from an EMBL/GenBank/DDBJ whole genome shotgun (WGS) entry which is preliminary data.</text>
</comment>
<dbReference type="EMBL" id="SRLA01000004">
    <property type="protein sequence ID" value="TGE05580.1"/>
    <property type="molecule type" value="Genomic_DNA"/>
</dbReference>
<accession>A0A4Z0P3J2</accession>
<protein>
    <submittedName>
        <fullName evidence="2">Uncharacterized protein</fullName>
    </submittedName>
</protein>